<reference evidence="2" key="1">
    <citation type="submission" date="2020-03" db="EMBL/GenBank/DDBJ databases">
        <title>Draft Genome Sequence of Cylindrodendrum hubeiense.</title>
        <authorList>
            <person name="Buettner E."/>
            <person name="Kellner H."/>
        </authorList>
    </citation>
    <scope>NUCLEOTIDE SEQUENCE</scope>
    <source>
        <strain evidence="2">IHI 201604</strain>
    </source>
</reference>
<dbReference type="Proteomes" id="UP000722485">
    <property type="component" value="Unassembled WGS sequence"/>
</dbReference>
<feature type="compositionally biased region" description="Low complexity" evidence="1">
    <location>
        <begin position="103"/>
        <end position="113"/>
    </location>
</feature>
<comment type="caution">
    <text evidence="2">The sequence shown here is derived from an EMBL/GenBank/DDBJ whole genome shotgun (WGS) entry which is preliminary data.</text>
</comment>
<name>A0A9P5HA25_9HYPO</name>
<gene>
    <name evidence="2" type="ORF">G7Z17_g6902</name>
</gene>
<evidence type="ECO:0000313" key="2">
    <source>
        <dbReference type="EMBL" id="KAF7548676.1"/>
    </source>
</evidence>
<keyword evidence="3" id="KW-1185">Reference proteome</keyword>
<organism evidence="2 3">
    <name type="scientific">Cylindrodendrum hubeiense</name>
    <dbReference type="NCBI Taxonomy" id="595255"/>
    <lineage>
        <taxon>Eukaryota</taxon>
        <taxon>Fungi</taxon>
        <taxon>Dikarya</taxon>
        <taxon>Ascomycota</taxon>
        <taxon>Pezizomycotina</taxon>
        <taxon>Sordariomycetes</taxon>
        <taxon>Hypocreomycetidae</taxon>
        <taxon>Hypocreales</taxon>
        <taxon>Nectriaceae</taxon>
        <taxon>Cylindrodendrum</taxon>
    </lineage>
</organism>
<evidence type="ECO:0000313" key="3">
    <source>
        <dbReference type="Proteomes" id="UP000722485"/>
    </source>
</evidence>
<dbReference type="AlphaFoldDB" id="A0A9P5HA25"/>
<accession>A0A9P5HA25</accession>
<feature type="compositionally biased region" description="Low complexity" evidence="1">
    <location>
        <begin position="58"/>
        <end position="69"/>
    </location>
</feature>
<proteinExistence type="predicted"/>
<protein>
    <submittedName>
        <fullName evidence="2">Uncharacterized protein</fullName>
    </submittedName>
</protein>
<sequence length="124" mass="13246">MAARPGIASRPSHHGNPLLASEARSWSGHGTNEAKTPPRKAIGTRSHQLRLRDGVLESGAIDASDGSSSPTESERLMAIRVLRADYLPHTRDAAWLGRSMLSAPPSACSTTPPRRYNGRASVPI</sequence>
<dbReference type="EMBL" id="JAANBB010000142">
    <property type="protein sequence ID" value="KAF7548676.1"/>
    <property type="molecule type" value="Genomic_DNA"/>
</dbReference>
<evidence type="ECO:0000256" key="1">
    <source>
        <dbReference type="SAM" id="MobiDB-lite"/>
    </source>
</evidence>
<feature type="region of interest" description="Disordered" evidence="1">
    <location>
        <begin position="1"/>
        <end position="73"/>
    </location>
</feature>
<feature type="region of interest" description="Disordered" evidence="1">
    <location>
        <begin position="103"/>
        <end position="124"/>
    </location>
</feature>